<dbReference type="STRING" id="1212491.LFA_3616"/>
<evidence type="ECO:0000313" key="3">
    <source>
        <dbReference type="EMBL" id="CEG58945.1"/>
    </source>
</evidence>
<reference evidence="4" key="1">
    <citation type="submission" date="2014-09" db="EMBL/GenBank/DDBJ databases">
        <authorList>
            <person name="Gomez-Valero L."/>
        </authorList>
    </citation>
    <scope>NUCLEOTIDE SEQUENCE [LARGE SCALE GENOMIC DNA]</scope>
    <source>
        <strain evidence="4">ATCC700992</strain>
    </source>
</reference>
<sequence>MWDLLTQWYNENRVLVGLFLLISIGIGLLITGACFFFPSLLVNLASLTFWGMTPLAFLPMIQLPLALLVLGAITTTAAFAVGIGGSLIVNQLVSMGGHLWSLFAKETTTPKEQPMNESYSYLQTHLRTTSDYVEEVFDEDYEEISSSNSCEQEELRSSSTYSHSSPSSSLRSGVDDEHSTFISFPRCGTI</sequence>
<proteinExistence type="predicted"/>
<feature type="compositionally biased region" description="Low complexity" evidence="1">
    <location>
        <begin position="157"/>
        <end position="172"/>
    </location>
</feature>
<feature type="transmembrane region" description="Helical" evidence="2">
    <location>
        <begin position="44"/>
        <end position="61"/>
    </location>
</feature>
<dbReference type="EMBL" id="LN614827">
    <property type="protein sequence ID" value="CEG58945.1"/>
    <property type="molecule type" value="Genomic_DNA"/>
</dbReference>
<name>A0A098GAA1_9GAMM</name>
<keyword evidence="2" id="KW-1133">Transmembrane helix</keyword>
<accession>A0A098GAA1</accession>
<keyword evidence="4" id="KW-1185">Reference proteome</keyword>
<keyword evidence="2" id="KW-0812">Transmembrane</keyword>
<gene>
    <name evidence="3" type="ORF">LFA_3616</name>
</gene>
<keyword evidence="2" id="KW-0472">Membrane</keyword>
<dbReference type="KEGG" id="lfa:LFA_3616"/>
<dbReference type="AlphaFoldDB" id="A0A098GAA1"/>
<feature type="transmembrane region" description="Helical" evidence="2">
    <location>
        <begin position="67"/>
        <end position="89"/>
    </location>
</feature>
<evidence type="ECO:0000256" key="2">
    <source>
        <dbReference type="SAM" id="Phobius"/>
    </source>
</evidence>
<dbReference type="Proteomes" id="UP000032430">
    <property type="component" value="Chromosome I"/>
</dbReference>
<dbReference type="RefSeq" id="WP_045097162.1">
    <property type="nucleotide sequence ID" value="NZ_LN614827.1"/>
</dbReference>
<feature type="region of interest" description="Disordered" evidence="1">
    <location>
        <begin position="145"/>
        <end position="176"/>
    </location>
</feature>
<feature type="transmembrane region" description="Helical" evidence="2">
    <location>
        <begin position="14"/>
        <end position="37"/>
    </location>
</feature>
<evidence type="ECO:0000256" key="1">
    <source>
        <dbReference type="SAM" id="MobiDB-lite"/>
    </source>
</evidence>
<dbReference type="HOGENOM" id="CLU_1426382_0_0_6"/>
<evidence type="ECO:0000313" key="4">
    <source>
        <dbReference type="Proteomes" id="UP000032430"/>
    </source>
</evidence>
<protein>
    <submittedName>
        <fullName evidence="3">Uncharacterized protein</fullName>
    </submittedName>
</protein>
<organism evidence="3 4">
    <name type="scientific">Legionella fallonii LLAP-10</name>
    <dbReference type="NCBI Taxonomy" id="1212491"/>
    <lineage>
        <taxon>Bacteria</taxon>
        <taxon>Pseudomonadati</taxon>
        <taxon>Pseudomonadota</taxon>
        <taxon>Gammaproteobacteria</taxon>
        <taxon>Legionellales</taxon>
        <taxon>Legionellaceae</taxon>
        <taxon>Legionella</taxon>
    </lineage>
</organism>